<gene>
    <name evidence="1" type="ORF">ACFSCZ_15100</name>
</gene>
<name>A0ABW4KLE7_9BACI</name>
<protein>
    <recommendedName>
        <fullName evidence="3">Carbon storage regulator</fullName>
    </recommendedName>
</protein>
<accession>A0ABW4KLE7</accession>
<reference evidence="2" key="1">
    <citation type="journal article" date="2019" name="Int. J. Syst. Evol. Microbiol.">
        <title>The Global Catalogue of Microorganisms (GCM) 10K type strain sequencing project: providing services to taxonomists for standard genome sequencing and annotation.</title>
        <authorList>
            <consortium name="The Broad Institute Genomics Platform"/>
            <consortium name="The Broad Institute Genome Sequencing Center for Infectious Disease"/>
            <person name="Wu L."/>
            <person name="Ma J."/>
        </authorList>
    </citation>
    <scope>NUCLEOTIDE SEQUENCE [LARGE SCALE GENOMIC DNA]</scope>
    <source>
        <strain evidence="2">CGMCC 1.12295</strain>
    </source>
</reference>
<proteinExistence type="predicted"/>
<keyword evidence="2" id="KW-1185">Reference proteome</keyword>
<evidence type="ECO:0008006" key="3">
    <source>
        <dbReference type="Google" id="ProtNLM"/>
    </source>
</evidence>
<evidence type="ECO:0000313" key="1">
    <source>
        <dbReference type="EMBL" id="MFD1708051.1"/>
    </source>
</evidence>
<sequence length="42" mass="4659">MALVVGRKAGEAIILESTQDETQVRIEVIKDDGMLRLKISCK</sequence>
<evidence type="ECO:0000313" key="2">
    <source>
        <dbReference type="Proteomes" id="UP001597301"/>
    </source>
</evidence>
<organism evidence="1 2">
    <name type="scientific">Siminovitchia sediminis</name>
    <dbReference type="NCBI Taxonomy" id="1274353"/>
    <lineage>
        <taxon>Bacteria</taxon>
        <taxon>Bacillati</taxon>
        <taxon>Bacillota</taxon>
        <taxon>Bacilli</taxon>
        <taxon>Bacillales</taxon>
        <taxon>Bacillaceae</taxon>
        <taxon>Siminovitchia</taxon>
    </lineage>
</organism>
<dbReference type="Proteomes" id="UP001597301">
    <property type="component" value="Unassembled WGS sequence"/>
</dbReference>
<dbReference type="RefSeq" id="WP_380774943.1">
    <property type="nucleotide sequence ID" value="NZ_JBHUEO010000056.1"/>
</dbReference>
<dbReference type="EMBL" id="JBHUEO010000056">
    <property type="protein sequence ID" value="MFD1708051.1"/>
    <property type="molecule type" value="Genomic_DNA"/>
</dbReference>
<comment type="caution">
    <text evidence="1">The sequence shown here is derived from an EMBL/GenBank/DDBJ whole genome shotgun (WGS) entry which is preliminary data.</text>
</comment>